<organism evidence="1 2">
    <name type="scientific">Patagioenas fasciata monilis</name>
    <dbReference type="NCBI Taxonomy" id="372326"/>
    <lineage>
        <taxon>Eukaryota</taxon>
        <taxon>Metazoa</taxon>
        <taxon>Chordata</taxon>
        <taxon>Craniata</taxon>
        <taxon>Vertebrata</taxon>
        <taxon>Euteleostomi</taxon>
        <taxon>Archelosauria</taxon>
        <taxon>Archosauria</taxon>
        <taxon>Dinosauria</taxon>
        <taxon>Saurischia</taxon>
        <taxon>Theropoda</taxon>
        <taxon>Coelurosauria</taxon>
        <taxon>Aves</taxon>
        <taxon>Neognathae</taxon>
        <taxon>Neoaves</taxon>
        <taxon>Columbimorphae</taxon>
        <taxon>Columbiformes</taxon>
        <taxon>Columbidae</taxon>
        <taxon>Patagioenas</taxon>
    </lineage>
</organism>
<protein>
    <submittedName>
        <fullName evidence="1">Uncharacterized protein</fullName>
    </submittedName>
</protein>
<evidence type="ECO:0000313" key="1">
    <source>
        <dbReference type="EMBL" id="OPJ87694.1"/>
    </source>
</evidence>
<proteinExistence type="predicted"/>
<comment type="caution">
    <text evidence="1">The sequence shown here is derived from an EMBL/GenBank/DDBJ whole genome shotgun (WGS) entry which is preliminary data.</text>
</comment>
<accession>A0A1V4KT96</accession>
<gene>
    <name evidence="1" type="ORF">AV530_001108</name>
</gene>
<keyword evidence="2" id="KW-1185">Reference proteome</keyword>
<sequence>MRRPGRRDANSWLAHAHRARCGVRETCSVPNPADTQVPSFILIGPALYRFADPHLLEGHSWAIDLASKRLGLY</sequence>
<dbReference type="Proteomes" id="UP000190648">
    <property type="component" value="Unassembled WGS sequence"/>
</dbReference>
<dbReference type="AlphaFoldDB" id="A0A1V4KT96"/>
<reference evidence="1 2" key="1">
    <citation type="submission" date="2016-02" db="EMBL/GenBank/DDBJ databases">
        <title>Band-tailed pigeon sequencing and assembly.</title>
        <authorList>
            <person name="Soares A.E."/>
            <person name="Novak B.J."/>
            <person name="Rice E.S."/>
            <person name="O'Connell B."/>
            <person name="Chang D."/>
            <person name="Weber S."/>
            <person name="Shapiro B."/>
        </authorList>
    </citation>
    <scope>NUCLEOTIDE SEQUENCE [LARGE SCALE GENOMIC DNA]</scope>
    <source>
        <strain evidence="1">BTP2013</strain>
        <tissue evidence="1">Blood</tissue>
    </source>
</reference>
<dbReference type="EMBL" id="LSYS01001700">
    <property type="protein sequence ID" value="OPJ87694.1"/>
    <property type="molecule type" value="Genomic_DNA"/>
</dbReference>
<name>A0A1V4KT96_PATFA</name>
<evidence type="ECO:0000313" key="2">
    <source>
        <dbReference type="Proteomes" id="UP000190648"/>
    </source>
</evidence>